<evidence type="ECO:0000313" key="3">
    <source>
        <dbReference type="Proteomes" id="UP000198379"/>
    </source>
</evidence>
<dbReference type="OrthoDB" id="9990491at2"/>
<dbReference type="AlphaFoldDB" id="A0A239AJC1"/>
<gene>
    <name evidence="2" type="ORF">SAMN06265376_104440</name>
</gene>
<reference evidence="2 3" key="1">
    <citation type="submission" date="2017-06" db="EMBL/GenBank/DDBJ databases">
        <authorList>
            <person name="Kim H.J."/>
            <person name="Triplett B.A."/>
        </authorList>
    </citation>
    <scope>NUCLEOTIDE SEQUENCE [LARGE SCALE GENOMIC DNA]</scope>
    <source>
        <strain evidence="2 3">DSM 25597</strain>
    </source>
</reference>
<feature type="chain" id="PRO_5013031674" evidence="1">
    <location>
        <begin position="19"/>
        <end position="161"/>
    </location>
</feature>
<keyword evidence="3" id="KW-1185">Reference proteome</keyword>
<accession>A0A239AJC1</accession>
<protein>
    <submittedName>
        <fullName evidence="2">Uncharacterized protein</fullName>
    </submittedName>
</protein>
<evidence type="ECO:0000313" key="2">
    <source>
        <dbReference type="EMBL" id="SNR95023.1"/>
    </source>
</evidence>
<sequence>MKNILFTALALCVSLGYAQETTWEGLDLSNYPFIEGHISDAERYSYQKNKIAIYISGGQGIEGVPEQYTAREYAELLYSAFKDTEYTNYPTEIVVFYDEEGKDRVTKASVIICGDEYKTKSGNRNFTPTAIGNNIDIFTKCYLEAECLSSLKKTTGKGAGY</sequence>
<dbReference type="RefSeq" id="WP_143337148.1">
    <property type="nucleotide sequence ID" value="NZ_BMEP01000008.1"/>
</dbReference>
<feature type="signal peptide" evidence="1">
    <location>
        <begin position="1"/>
        <end position="18"/>
    </location>
</feature>
<keyword evidence="1" id="KW-0732">Signal</keyword>
<dbReference type="Proteomes" id="UP000198379">
    <property type="component" value="Unassembled WGS sequence"/>
</dbReference>
<organism evidence="2 3">
    <name type="scientific">Dokdonia pacifica</name>
    <dbReference type="NCBI Taxonomy" id="1627892"/>
    <lineage>
        <taxon>Bacteria</taxon>
        <taxon>Pseudomonadati</taxon>
        <taxon>Bacteroidota</taxon>
        <taxon>Flavobacteriia</taxon>
        <taxon>Flavobacteriales</taxon>
        <taxon>Flavobacteriaceae</taxon>
        <taxon>Dokdonia</taxon>
    </lineage>
</organism>
<proteinExistence type="predicted"/>
<dbReference type="EMBL" id="FZNY01000004">
    <property type="protein sequence ID" value="SNR95023.1"/>
    <property type="molecule type" value="Genomic_DNA"/>
</dbReference>
<evidence type="ECO:0000256" key="1">
    <source>
        <dbReference type="SAM" id="SignalP"/>
    </source>
</evidence>
<name>A0A239AJC1_9FLAO</name>